<feature type="domain" description="Sox C-terminal" evidence="5">
    <location>
        <begin position="321"/>
        <end position="399"/>
    </location>
</feature>
<reference evidence="6" key="1">
    <citation type="journal article" date="2022" name="bioRxiv">
        <title>Genomics of Preaxostyla Flagellates Illuminates Evolutionary Transitions and the Path Towards Mitochondrial Loss.</title>
        <authorList>
            <person name="Novak L.V.F."/>
            <person name="Treitli S.C."/>
            <person name="Pyrih J."/>
            <person name="Halakuc P."/>
            <person name="Pipaliya S.V."/>
            <person name="Vacek V."/>
            <person name="Brzon O."/>
            <person name="Soukal P."/>
            <person name="Eme L."/>
            <person name="Dacks J.B."/>
            <person name="Karnkowska A."/>
            <person name="Elias M."/>
            <person name="Hampl V."/>
        </authorList>
    </citation>
    <scope>NUCLEOTIDE SEQUENCE</scope>
    <source>
        <strain evidence="6">RCP-MX</strain>
    </source>
</reference>
<proteinExistence type="predicted"/>
<keyword evidence="2" id="KW-0804">Transcription</keyword>
<feature type="compositionally biased region" description="Pro residues" evidence="4">
    <location>
        <begin position="290"/>
        <end position="304"/>
    </location>
</feature>
<feature type="compositionally biased region" description="Basic and acidic residues" evidence="4">
    <location>
        <begin position="34"/>
        <end position="49"/>
    </location>
</feature>
<evidence type="ECO:0000256" key="1">
    <source>
        <dbReference type="ARBA" id="ARBA00023015"/>
    </source>
</evidence>
<dbReference type="InterPro" id="IPR021934">
    <property type="entry name" value="Sox_C"/>
</dbReference>
<feature type="compositionally biased region" description="Acidic residues" evidence="4">
    <location>
        <begin position="72"/>
        <end position="86"/>
    </location>
</feature>
<dbReference type="PROSITE" id="PS51516">
    <property type="entry name" value="SOX_C"/>
    <property type="match status" value="1"/>
</dbReference>
<feature type="compositionally biased region" description="Basic and acidic residues" evidence="4">
    <location>
        <begin position="390"/>
        <end position="399"/>
    </location>
</feature>
<sequence length="399" mass="40457">MGGAGAAQFVVVLNAKKQKATLLKAEVEELRRELAAAKRPSSPDRVAHRGERHPRSHSPLAVATAPSRGGEDEGEGGDGDESPEDTDPGHSTRRRRRRRTGDAEATSDEDGEADPAAAERKPKGGEGEGEGEGEEEGPAGKPPGGGVAPAEMAPPLTSRRLKVAELPKKPATATAAAAAAGANGTAGTSGSSLLTAPSGTDFPTFALEGDDRSFAPIRRPRLAAPAQLPPAMRPSPTLSLHPSTTSVGQGQLTLPSPPAAGGAPAAAIPRAEGEKPPGEKETLPRAPSKAVPPAPAPGAPPPAPRVVQASAAVARPPMAHPPLGQGPPSSDSQQSRQSGAILVPASESIPAASSNQPEGPAKPALRRPPPIRRSAPHSHSQQSAGSLLSELDRSESKQQ</sequence>
<keyword evidence="7" id="KW-1185">Reference proteome</keyword>
<dbReference type="EMBL" id="JAPMOS010000003">
    <property type="protein sequence ID" value="KAJ4462336.1"/>
    <property type="molecule type" value="Genomic_DNA"/>
</dbReference>
<feature type="compositionally biased region" description="Low complexity" evidence="4">
    <location>
        <begin position="234"/>
        <end position="246"/>
    </location>
</feature>
<feature type="compositionally biased region" description="Polar residues" evidence="4">
    <location>
        <begin position="377"/>
        <end position="386"/>
    </location>
</feature>
<feature type="compositionally biased region" description="Basic and acidic residues" evidence="4">
    <location>
        <begin position="117"/>
        <end position="126"/>
    </location>
</feature>
<feature type="compositionally biased region" description="Low complexity" evidence="4">
    <location>
        <begin position="171"/>
        <end position="196"/>
    </location>
</feature>
<evidence type="ECO:0000313" key="6">
    <source>
        <dbReference type="EMBL" id="KAJ4462336.1"/>
    </source>
</evidence>
<accession>A0ABQ8UV53</accession>
<evidence type="ECO:0000256" key="4">
    <source>
        <dbReference type="SAM" id="MobiDB-lite"/>
    </source>
</evidence>
<organism evidence="6 7">
    <name type="scientific">Paratrimastix pyriformis</name>
    <dbReference type="NCBI Taxonomy" id="342808"/>
    <lineage>
        <taxon>Eukaryota</taxon>
        <taxon>Metamonada</taxon>
        <taxon>Preaxostyla</taxon>
        <taxon>Paratrimastigidae</taxon>
        <taxon>Paratrimastix</taxon>
    </lineage>
</organism>
<protein>
    <recommendedName>
        <fullName evidence="5">Sox C-terminal domain-containing protein</fullName>
    </recommendedName>
</protein>
<dbReference type="Proteomes" id="UP001141327">
    <property type="component" value="Unassembled WGS sequence"/>
</dbReference>
<evidence type="ECO:0000256" key="2">
    <source>
        <dbReference type="ARBA" id="ARBA00023163"/>
    </source>
</evidence>
<gene>
    <name evidence="6" type="ORF">PAPYR_947</name>
</gene>
<feature type="compositionally biased region" description="Basic and acidic residues" evidence="4">
    <location>
        <begin position="271"/>
        <end position="283"/>
    </location>
</feature>
<feature type="compositionally biased region" description="Low complexity" evidence="4">
    <location>
        <begin position="259"/>
        <end position="270"/>
    </location>
</feature>
<keyword evidence="1" id="KW-0805">Transcription regulation</keyword>
<feature type="region of interest" description="Disordered" evidence="4">
    <location>
        <begin position="34"/>
        <end position="399"/>
    </location>
</feature>
<name>A0ABQ8UV53_9EUKA</name>
<evidence type="ECO:0000256" key="3">
    <source>
        <dbReference type="ARBA" id="ARBA00023242"/>
    </source>
</evidence>
<evidence type="ECO:0000259" key="5">
    <source>
        <dbReference type="PROSITE" id="PS51516"/>
    </source>
</evidence>
<keyword evidence="3" id="KW-0539">Nucleus</keyword>
<evidence type="ECO:0000313" key="7">
    <source>
        <dbReference type="Proteomes" id="UP001141327"/>
    </source>
</evidence>
<feature type="compositionally biased region" description="Acidic residues" evidence="4">
    <location>
        <begin position="127"/>
        <end position="137"/>
    </location>
</feature>
<comment type="caution">
    <text evidence="6">The sequence shown here is derived from an EMBL/GenBank/DDBJ whole genome shotgun (WGS) entry which is preliminary data.</text>
</comment>
<feature type="compositionally biased region" description="Low complexity" evidence="4">
    <location>
        <begin position="305"/>
        <end position="339"/>
    </location>
</feature>